<feature type="binding site" evidence="5">
    <location>
        <position position="86"/>
    </location>
    <ligand>
        <name>Mg(2+)</name>
        <dbReference type="ChEBI" id="CHEBI:18420"/>
        <label>1</label>
        <note>catalytic</note>
    </ligand>
</feature>
<organism evidence="6 7">
    <name type="scientific">Natronocalculus amylovorans</name>
    <dbReference type="NCBI Taxonomy" id="2917812"/>
    <lineage>
        <taxon>Archaea</taxon>
        <taxon>Methanobacteriati</taxon>
        <taxon>Methanobacteriota</taxon>
        <taxon>Stenosarchaea group</taxon>
        <taxon>Halobacteria</taxon>
        <taxon>Halobacteriales</taxon>
        <taxon>Haloferacaceae</taxon>
        <taxon>Natronocalculus</taxon>
    </lineage>
</organism>
<evidence type="ECO:0000313" key="6">
    <source>
        <dbReference type="EMBL" id="MCL9817180.1"/>
    </source>
</evidence>
<reference evidence="6" key="1">
    <citation type="journal article" date="2022" name="Syst. Appl. Microbiol.">
        <title>Natronocalculus amylovorans gen. nov., sp. nov., and Natranaeroarchaeum aerophilus sp. nov., dominant culturable amylolytic natronoarchaea from hypersaline soda lakes in southwestern Siberia.</title>
        <authorList>
            <person name="Sorokin D.Y."/>
            <person name="Elcheninov A.G."/>
            <person name="Khizhniak T.V."/>
            <person name="Koenen M."/>
            <person name="Bale N.J."/>
            <person name="Damste J.S.S."/>
            <person name="Kublanov I.V."/>
        </authorList>
    </citation>
    <scope>NUCLEOTIDE SEQUENCE</scope>
    <source>
        <strain evidence="6">AArc-St2</strain>
    </source>
</reference>
<reference evidence="6" key="2">
    <citation type="submission" date="2022-02" db="EMBL/GenBank/DDBJ databases">
        <authorList>
            <person name="Elcheninov A.G."/>
            <person name="Sorokin D.Y."/>
            <person name="Kublanov I.V."/>
        </authorList>
    </citation>
    <scope>NUCLEOTIDE SEQUENCE</scope>
    <source>
        <strain evidence="6">AArc-St2</strain>
    </source>
</reference>
<evidence type="ECO:0000313" key="7">
    <source>
        <dbReference type="Proteomes" id="UP001203207"/>
    </source>
</evidence>
<evidence type="ECO:0000256" key="3">
    <source>
        <dbReference type="ARBA" id="ARBA00023277"/>
    </source>
</evidence>
<feature type="binding site" evidence="5">
    <location>
        <position position="88"/>
    </location>
    <ligand>
        <name>Mg(2+)</name>
        <dbReference type="ChEBI" id="CHEBI:18420"/>
        <label>1</label>
        <note>catalytic</note>
    </ligand>
</feature>
<dbReference type="GO" id="GO:0046872">
    <property type="term" value="F:metal ion binding"/>
    <property type="evidence" value="ECO:0007669"/>
    <property type="project" value="UniProtKB-KW"/>
</dbReference>
<feature type="binding site" evidence="5">
    <location>
        <position position="213"/>
    </location>
    <ligand>
        <name>Mg(2+)</name>
        <dbReference type="ChEBI" id="CHEBI:18420"/>
        <label>1</label>
        <note>catalytic</note>
    </ligand>
</feature>
<dbReference type="PANTHER" id="PTHR20854">
    <property type="entry name" value="INOSITOL MONOPHOSPHATASE"/>
    <property type="match status" value="1"/>
</dbReference>
<dbReference type="AlphaFoldDB" id="A0AAE3K949"/>
<dbReference type="GO" id="GO:0007165">
    <property type="term" value="P:signal transduction"/>
    <property type="evidence" value="ECO:0007669"/>
    <property type="project" value="TreeGrafter"/>
</dbReference>
<dbReference type="EC" id="3.1.3.11" evidence="2"/>
<keyword evidence="5" id="KW-0460">Magnesium</keyword>
<dbReference type="SUPFAM" id="SSF56655">
    <property type="entry name" value="Carbohydrate phosphatase"/>
    <property type="match status" value="1"/>
</dbReference>
<dbReference type="InterPro" id="IPR000760">
    <property type="entry name" value="Inositol_monophosphatase-like"/>
</dbReference>
<dbReference type="Pfam" id="PF00459">
    <property type="entry name" value="Inositol_P"/>
    <property type="match status" value="1"/>
</dbReference>
<comment type="caution">
    <text evidence="6">The sequence shown here is derived from an EMBL/GenBank/DDBJ whole genome shotgun (WGS) entry which is preliminary data.</text>
</comment>
<comment type="catalytic activity">
    <reaction evidence="1">
        <text>beta-D-fructose 1,6-bisphosphate + H2O = beta-D-fructose 6-phosphate + phosphate</text>
        <dbReference type="Rhea" id="RHEA:11064"/>
        <dbReference type="ChEBI" id="CHEBI:15377"/>
        <dbReference type="ChEBI" id="CHEBI:32966"/>
        <dbReference type="ChEBI" id="CHEBI:43474"/>
        <dbReference type="ChEBI" id="CHEBI:57634"/>
        <dbReference type="EC" id="3.1.3.11"/>
    </reaction>
</comment>
<evidence type="ECO:0000256" key="2">
    <source>
        <dbReference type="ARBA" id="ARBA00013093"/>
    </source>
</evidence>
<dbReference type="Gene3D" id="3.30.540.10">
    <property type="entry name" value="Fructose-1,6-Bisphosphatase, subunit A, domain 1"/>
    <property type="match status" value="1"/>
</dbReference>
<accession>A0AAE3K949</accession>
<name>A0AAE3K949_9EURY</name>
<dbReference type="RefSeq" id="WP_250584194.1">
    <property type="nucleotide sequence ID" value="NZ_JAKRVX010000003.1"/>
</dbReference>
<dbReference type="PRINTS" id="PR00377">
    <property type="entry name" value="IMPHPHTASES"/>
</dbReference>
<dbReference type="CDD" id="cd01637">
    <property type="entry name" value="IMPase_like"/>
    <property type="match status" value="1"/>
</dbReference>
<evidence type="ECO:0000256" key="1">
    <source>
        <dbReference type="ARBA" id="ARBA00001273"/>
    </source>
</evidence>
<dbReference type="EMBL" id="JAKRVX010000003">
    <property type="protein sequence ID" value="MCL9817180.1"/>
    <property type="molecule type" value="Genomic_DNA"/>
</dbReference>
<keyword evidence="3" id="KW-0119">Carbohydrate metabolism</keyword>
<evidence type="ECO:0000256" key="5">
    <source>
        <dbReference type="PIRSR" id="PIRSR600760-2"/>
    </source>
</evidence>
<dbReference type="Proteomes" id="UP001203207">
    <property type="component" value="Unassembled WGS sequence"/>
</dbReference>
<evidence type="ECO:0000256" key="4">
    <source>
        <dbReference type="ARBA" id="ARBA00038103"/>
    </source>
</evidence>
<keyword evidence="5" id="KW-0479">Metal-binding</keyword>
<dbReference type="GO" id="GO:0006020">
    <property type="term" value="P:inositol metabolic process"/>
    <property type="evidence" value="ECO:0007669"/>
    <property type="project" value="TreeGrafter"/>
</dbReference>
<dbReference type="GO" id="GO:0008934">
    <property type="term" value="F:inositol monophosphate 1-phosphatase activity"/>
    <property type="evidence" value="ECO:0007669"/>
    <property type="project" value="TreeGrafter"/>
</dbReference>
<dbReference type="GO" id="GO:0042132">
    <property type="term" value="F:fructose 1,6-bisphosphate 1-phosphatase activity"/>
    <property type="evidence" value="ECO:0007669"/>
    <property type="project" value="UniProtKB-EC"/>
</dbReference>
<proteinExistence type="inferred from homology"/>
<gene>
    <name evidence="6" type="ORF">AArcSt2_09510</name>
</gene>
<comment type="cofactor">
    <cofactor evidence="5">
        <name>Mg(2+)</name>
        <dbReference type="ChEBI" id="CHEBI:18420"/>
    </cofactor>
</comment>
<feature type="binding site" evidence="5">
    <location>
        <position position="89"/>
    </location>
    <ligand>
        <name>Mg(2+)</name>
        <dbReference type="ChEBI" id="CHEBI:18420"/>
        <label>1</label>
        <note>catalytic</note>
    </ligand>
</feature>
<dbReference type="PANTHER" id="PTHR20854:SF4">
    <property type="entry name" value="INOSITOL-1-MONOPHOSPHATASE-RELATED"/>
    <property type="match status" value="1"/>
</dbReference>
<feature type="binding site" evidence="5">
    <location>
        <position position="68"/>
    </location>
    <ligand>
        <name>Mg(2+)</name>
        <dbReference type="ChEBI" id="CHEBI:18420"/>
        <label>1</label>
        <note>catalytic</note>
    </ligand>
</feature>
<comment type="similarity">
    <text evidence="4">Belongs to the inositol monophosphatase superfamily. FBPase class 4 family.</text>
</comment>
<keyword evidence="7" id="KW-1185">Reference proteome</keyword>
<dbReference type="Gene3D" id="3.40.190.80">
    <property type="match status" value="1"/>
</dbReference>
<sequence length="260" mass="27262">MTISDRRAATARAAEYGAEIALEHFRSTLTVDTKQGILDSVTEIDRTVQTELTEQLEAAFPEEPIIGEENNAPSVVPAEGPAWIIDPIDGTNNYIAGNRVWGVAVAATVDGEPIAATTALPALGETYTAGAEWTHRSGDSVTVSTLSNPAAFTLTPIFGLADIHRTELVAATETIISTFGDMRRAGSAHATLAGVASGELQGAVSTVELHPWDTVGGVHLVRQAGGTVTDLDGNHWRHDSTGLVATNGTAHEAVLDAFQE</sequence>
<protein>
    <recommendedName>
        <fullName evidence="2">fructose-bisphosphatase</fullName>
        <ecNumber evidence="2">3.1.3.11</ecNumber>
    </recommendedName>
</protein>